<dbReference type="AlphaFoldDB" id="A0A8J2QSW9"/>
<dbReference type="OrthoDB" id="7481826at2759"/>
<gene>
    <name evidence="1" type="ORF">DCHRY22_LOCUS7518</name>
</gene>
<accession>A0A8J2QSW9</accession>
<keyword evidence="2" id="KW-1185">Reference proteome</keyword>
<dbReference type="EMBL" id="CAKASE010000057">
    <property type="protein sequence ID" value="CAG9566957.1"/>
    <property type="molecule type" value="Genomic_DNA"/>
</dbReference>
<evidence type="ECO:0000313" key="1">
    <source>
        <dbReference type="EMBL" id="CAG9566957.1"/>
    </source>
</evidence>
<evidence type="ECO:0000313" key="2">
    <source>
        <dbReference type="Proteomes" id="UP000789524"/>
    </source>
</evidence>
<comment type="caution">
    <text evidence="1">The sequence shown here is derived from an EMBL/GenBank/DDBJ whole genome shotgun (WGS) entry which is preliminary data.</text>
</comment>
<sequence>MLTGRMKTKKITVLILPIEYKGQFYSISIYPAAAINHRVAPYRQRALHFCVSRRRTLSCDLGAEMLLIMRPDKPALCRVFYNKKNIP</sequence>
<name>A0A8J2QSW9_9NEOP</name>
<organism evidence="1 2">
    <name type="scientific">Danaus chrysippus</name>
    <name type="common">African queen</name>
    <dbReference type="NCBI Taxonomy" id="151541"/>
    <lineage>
        <taxon>Eukaryota</taxon>
        <taxon>Metazoa</taxon>
        <taxon>Ecdysozoa</taxon>
        <taxon>Arthropoda</taxon>
        <taxon>Hexapoda</taxon>
        <taxon>Insecta</taxon>
        <taxon>Pterygota</taxon>
        <taxon>Neoptera</taxon>
        <taxon>Endopterygota</taxon>
        <taxon>Lepidoptera</taxon>
        <taxon>Glossata</taxon>
        <taxon>Ditrysia</taxon>
        <taxon>Papilionoidea</taxon>
        <taxon>Nymphalidae</taxon>
        <taxon>Danainae</taxon>
        <taxon>Danaini</taxon>
        <taxon>Danaina</taxon>
        <taxon>Danaus</taxon>
        <taxon>Anosia</taxon>
    </lineage>
</organism>
<protein>
    <submittedName>
        <fullName evidence="1">(African queen) hypothetical protein</fullName>
    </submittedName>
</protein>
<reference evidence="1" key="1">
    <citation type="submission" date="2021-09" db="EMBL/GenBank/DDBJ databases">
        <authorList>
            <person name="Martin H S."/>
        </authorList>
    </citation>
    <scope>NUCLEOTIDE SEQUENCE</scope>
</reference>
<dbReference type="Proteomes" id="UP000789524">
    <property type="component" value="Unassembled WGS sequence"/>
</dbReference>
<proteinExistence type="predicted"/>